<evidence type="ECO:0000256" key="1">
    <source>
        <dbReference type="ARBA" id="ARBA00004123"/>
    </source>
</evidence>
<name>A0A804QAU7_MAIZE</name>
<dbReference type="InterPro" id="IPR046347">
    <property type="entry name" value="bZIP_sf"/>
</dbReference>
<keyword evidence="2" id="KW-0805">Transcription regulation</keyword>
<dbReference type="PANTHER" id="PTHR13690">
    <property type="entry name" value="TRANSCRIPTION FACTOR POSF21-RELATED"/>
    <property type="match status" value="1"/>
</dbReference>
<feature type="region of interest" description="Disordered" evidence="7">
    <location>
        <begin position="479"/>
        <end position="518"/>
    </location>
</feature>
<feature type="compositionally biased region" description="Low complexity" evidence="7">
    <location>
        <begin position="16"/>
        <end position="30"/>
    </location>
</feature>
<dbReference type="InterPro" id="IPR044759">
    <property type="entry name" value="bZIP_RF2"/>
</dbReference>
<evidence type="ECO:0000259" key="8">
    <source>
        <dbReference type="PROSITE" id="PS50217"/>
    </source>
</evidence>
<feature type="region of interest" description="Disordered" evidence="7">
    <location>
        <begin position="1"/>
        <end position="37"/>
    </location>
</feature>
<reference evidence="10" key="1">
    <citation type="submission" date="2015-12" db="EMBL/GenBank/DDBJ databases">
        <title>Update maize B73 reference genome by single molecule sequencing technologies.</title>
        <authorList>
            <consortium name="Maize Genome Sequencing Project"/>
            <person name="Ware D."/>
        </authorList>
    </citation>
    <scope>NUCLEOTIDE SEQUENCE [LARGE SCALE GENOMIC DNA]</scope>
    <source>
        <strain evidence="10">cv. B73</strain>
    </source>
</reference>
<keyword evidence="10" id="KW-1185">Reference proteome</keyword>
<evidence type="ECO:0000256" key="6">
    <source>
        <dbReference type="SAM" id="Coils"/>
    </source>
</evidence>
<dbReference type="AlphaFoldDB" id="A0A804QAU7"/>
<keyword evidence="6" id="KW-0175">Coiled coil</keyword>
<proteinExistence type="evidence at protein level"/>
<dbReference type="OrthoDB" id="673196at2759"/>
<protein>
    <recommendedName>
        <fullName evidence="8">BZIP domain-containing protein</fullName>
    </recommendedName>
</protein>
<dbReference type="SMART" id="SM00338">
    <property type="entry name" value="BRLZ"/>
    <property type="match status" value="1"/>
</dbReference>
<evidence type="ECO:0000256" key="2">
    <source>
        <dbReference type="ARBA" id="ARBA00023015"/>
    </source>
</evidence>
<evidence type="ECO:0000256" key="3">
    <source>
        <dbReference type="ARBA" id="ARBA00023125"/>
    </source>
</evidence>
<dbReference type="EnsemblPlants" id="Zm00001eb318740_T001">
    <property type="protein sequence ID" value="Zm00001eb318740_P001"/>
    <property type="gene ID" value="Zm00001eb318740"/>
</dbReference>
<evidence type="ECO:0007829" key="11">
    <source>
        <dbReference type="PeptideAtlas" id="A0A804QAU7"/>
    </source>
</evidence>
<dbReference type="PANTHER" id="PTHR13690:SF116">
    <property type="entry name" value="BZIP TRANSCRIPTION FACTOR"/>
    <property type="match status" value="1"/>
</dbReference>
<dbReference type="Proteomes" id="UP000007305">
    <property type="component" value="Chromosome 7"/>
</dbReference>
<reference evidence="9" key="3">
    <citation type="submission" date="2021-05" db="UniProtKB">
        <authorList>
            <consortium name="EnsemblPlants"/>
        </authorList>
    </citation>
    <scope>IDENTIFICATION</scope>
    <source>
        <strain evidence="9">cv. B73</strain>
    </source>
</reference>
<dbReference type="Gramene" id="Zm00001eb318740_T001">
    <property type="protein sequence ID" value="Zm00001eb318740_P001"/>
    <property type="gene ID" value="Zm00001eb318740"/>
</dbReference>
<keyword evidence="3" id="KW-0238">DNA-binding</keyword>
<dbReference type="InParanoid" id="A0A804QAU7"/>
<dbReference type="GO" id="GO:0003700">
    <property type="term" value="F:DNA-binding transcription factor activity"/>
    <property type="evidence" value="ECO:0000318"/>
    <property type="project" value="GO_Central"/>
</dbReference>
<dbReference type="SUPFAM" id="SSF57959">
    <property type="entry name" value="Leucine zipper domain"/>
    <property type="match status" value="1"/>
</dbReference>
<evidence type="ECO:0000313" key="10">
    <source>
        <dbReference type="Proteomes" id="UP000007305"/>
    </source>
</evidence>
<dbReference type="Pfam" id="PF00170">
    <property type="entry name" value="bZIP_1"/>
    <property type="match status" value="1"/>
</dbReference>
<dbReference type="InterPro" id="IPR004827">
    <property type="entry name" value="bZIP"/>
</dbReference>
<feature type="region of interest" description="Disordered" evidence="7">
    <location>
        <begin position="120"/>
        <end position="155"/>
    </location>
</feature>
<feature type="domain" description="BZIP" evidence="8">
    <location>
        <begin position="369"/>
        <end position="426"/>
    </location>
</feature>
<gene>
    <name evidence="9" type="primary">LOC103633044</name>
</gene>
<feature type="region of interest" description="Disordered" evidence="7">
    <location>
        <begin position="218"/>
        <end position="251"/>
    </location>
</feature>
<comment type="subcellular location">
    <subcellularLocation>
        <location evidence="1">Nucleus</location>
    </subcellularLocation>
</comment>
<accession>A0A804QAU7</accession>
<keyword evidence="4" id="KW-0804">Transcription</keyword>
<evidence type="ECO:0000313" key="9">
    <source>
        <dbReference type="EnsemblPlants" id="Zm00001eb318740_P001"/>
    </source>
</evidence>
<dbReference type="GO" id="GO:0005634">
    <property type="term" value="C:nucleus"/>
    <property type="evidence" value="ECO:0000318"/>
    <property type="project" value="GO_Central"/>
</dbReference>
<reference evidence="9" key="2">
    <citation type="submission" date="2019-07" db="EMBL/GenBank/DDBJ databases">
        <authorList>
            <person name="Seetharam A."/>
            <person name="Woodhouse M."/>
            <person name="Cannon E."/>
        </authorList>
    </citation>
    <scope>NUCLEOTIDE SEQUENCE [LARGE SCALE GENOMIC DNA]</scope>
    <source>
        <strain evidence="9">cv. B73</strain>
    </source>
</reference>
<dbReference type="Gene3D" id="1.20.5.170">
    <property type="match status" value="1"/>
</dbReference>
<feature type="coiled-coil region" evidence="6">
    <location>
        <begin position="416"/>
        <end position="464"/>
    </location>
</feature>
<sequence length="518" mass="56052">MDEDRSADPARSGRLLSPTSGQPQTQTQSQPPLPMDLASQYQRLFAPSVFLPPMAPPPPRLASSSCFSAFSNYQSLPTLAPAVGAGSHLARSVPKPPLFSVDSLAPLPYSTSPAARAAAGAGAAVPRSPPSPGSSELQGPSASGLPPRGAGHRRSRSDFLVGFSGANQLHLPMTPAAGAYRPRDASALEELFRSYRDPNLGSSGDNNNERNDHLSRQLTGQRAWSPGDNSDNEAESWAVSGSADTSASHPRHCRSLSVDSIMANLNFGGLDQVSLRVPPLSPVADASVSLSRTGTGASGGAAAAASSELTNGEFSEAEMKKIMANDRLAEIALSDPKRVKRFKFSRLHIQPPWWFGFLKSGVFSGNICRILANRISAAKSKERKVKYMGELERKVRVLQTETNTLSSKAALSQRECEALRTLNNEMKIRLQAMEQQAQLKDALNEALTAEVQRLKQMAGEASDLHVPNGSHHHMNRQILEQQLQQVQKQPSEAQQAQQQQQQPQEPEQFKAQQKQWNH</sequence>
<dbReference type="PROSITE" id="PS50217">
    <property type="entry name" value="BZIP"/>
    <property type="match status" value="1"/>
</dbReference>
<keyword evidence="11" id="KW-1267">Proteomics identification</keyword>
<dbReference type="GO" id="GO:0003677">
    <property type="term" value="F:DNA binding"/>
    <property type="evidence" value="ECO:0007669"/>
    <property type="project" value="UniProtKB-KW"/>
</dbReference>
<evidence type="ECO:0000256" key="7">
    <source>
        <dbReference type="SAM" id="MobiDB-lite"/>
    </source>
</evidence>
<keyword evidence="5" id="KW-0539">Nucleus</keyword>
<dbReference type="CDD" id="cd14703">
    <property type="entry name" value="bZIP_plant_RF2"/>
    <property type="match status" value="1"/>
</dbReference>
<organism evidence="9 10">
    <name type="scientific">Zea mays</name>
    <name type="common">Maize</name>
    <dbReference type="NCBI Taxonomy" id="4577"/>
    <lineage>
        <taxon>Eukaryota</taxon>
        <taxon>Viridiplantae</taxon>
        <taxon>Streptophyta</taxon>
        <taxon>Embryophyta</taxon>
        <taxon>Tracheophyta</taxon>
        <taxon>Spermatophyta</taxon>
        <taxon>Magnoliopsida</taxon>
        <taxon>Liliopsida</taxon>
        <taxon>Poales</taxon>
        <taxon>Poaceae</taxon>
        <taxon>PACMAD clade</taxon>
        <taxon>Panicoideae</taxon>
        <taxon>Andropogonodae</taxon>
        <taxon>Andropogoneae</taxon>
        <taxon>Tripsacinae</taxon>
        <taxon>Zea</taxon>
    </lineage>
</organism>
<evidence type="ECO:0000256" key="5">
    <source>
        <dbReference type="ARBA" id="ARBA00023242"/>
    </source>
</evidence>
<evidence type="ECO:0000256" key="4">
    <source>
        <dbReference type="ARBA" id="ARBA00023163"/>
    </source>
</evidence>